<gene>
    <name evidence="1" type="ORF">AWC04_18270</name>
</gene>
<evidence type="ECO:0000313" key="2">
    <source>
        <dbReference type="Proteomes" id="UP000193484"/>
    </source>
</evidence>
<keyword evidence="2" id="KW-1185">Reference proteome</keyword>
<evidence type="ECO:0000313" key="1">
    <source>
        <dbReference type="EMBL" id="ORU98041.1"/>
    </source>
</evidence>
<protein>
    <submittedName>
        <fullName evidence="1">Uncharacterized protein</fullName>
    </submittedName>
</protein>
<reference evidence="1 2" key="1">
    <citation type="submission" date="2016-01" db="EMBL/GenBank/DDBJ databases">
        <title>The new phylogeny of the genus Mycobacterium.</title>
        <authorList>
            <person name="Tarcisio F."/>
            <person name="Conor M."/>
            <person name="Antonella G."/>
            <person name="Elisabetta G."/>
            <person name="Giulia F.S."/>
            <person name="Sara T."/>
            <person name="Anna F."/>
            <person name="Clotilde B."/>
            <person name="Roberto B."/>
            <person name="Veronica D.S."/>
            <person name="Fabio R."/>
            <person name="Monica P."/>
            <person name="Olivier J."/>
            <person name="Enrico T."/>
            <person name="Nicola S."/>
        </authorList>
    </citation>
    <scope>NUCLEOTIDE SEQUENCE [LARGE SCALE GENOMIC DNA]</scope>
    <source>
        <strain evidence="1 2">DSM 44179</strain>
    </source>
</reference>
<dbReference type="AlphaFoldDB" id="A0A1X1R1S9"/>
<dbReference type="EMBL" id="LQOJ01000062">
    <property type="protein sequence ID" value="ORU98041.1"/>
    <property type="molecule type" value="Genomic_DNA"/>
</dbReference>
<dbReference type="Proteomes" id="UP000193484">
    <property type="component" value="Unassembled WGS sequence"/>
</dbReference>
<name>A0A1X1R1S9_MYCFA</name>
<dbReference type="RefSeq" id="WP_085100094.1">
    <property type="nucleotide sequence ID" value="NZ_JACKRW010000184.1"/>
</dbReference>
<organism evidence="1 2">
    <name type="scientific">Mycolicibacterium fallax</name>
    <name type="common">Mycobacterium fallax</name>
    <dbReference type="NCBI Taxonomy" id="1793"/>
    <lineage>
        <taxon>Bacteria</taxon>
        <taxon>Bacillati</taxon>
        <taxon>Actinomycetota</taxon>
        <taxon>Actinomycetes</taxon>
        <taxon>Mycobacteriales</taxon>
        <taxon>Mycobacteriaceae</taxon>
        <taxon>Mycolicibacterium</taxon>
    </lineage>
</organism>
<comment type="caution">
    <text evidence="1">The sequence shown here is derived from an EMBL/GenBank/DDBJ whole genome shotgun (WGS) entry which is preliminary data.</text>
</comment>
<sequence length="90" mass="9478">MTDAVSTDVEVVASAVSVQRSVLVEVNALGFVCSVQILSPVVRMWDTATINDRFCAVARVAHARWCALRAGDSDGGALAAVAAQERALNF</sequence>
<accession>A0A1X1R1S9</accession>
<proteinExistence type="predicted"/>